<dbReference type="Gene3D" id="3.40.50.1110">
    <property type="entry name" value="SGNH hydrolase"/>
    <property type="match status" value="1"/>
</dbReference>
<dbReference type="InterPro" id="IPR040794">
    <property type="entry name" value="CE2_N"/>
</dbReference>
<dbReference type="Pfam" id="PF17996">
    <property type="entry name" value="CE2_N"/>
    <property type="match status" value="1"/>
</dbReference>
<dbReference type="CDD" id="cd01831">
    <property type="entry name" value="Endoglucanase_E_like"/>
    <property type="match status" value="1"/>
</dbReference>
<proteinExistence type="predicted"/>
<comment type="caution">
    <text evidence="3">The sequence shown here is derived from an EMBL/GenBank/DDBJ whole genome shotgun (WGS) entry which is preliminary data.</text>
</comment>
<protein>
    <submittedName>
        <fullName evidence="3">SGNH/GDSL hydrolase family protein</fullName>
        <ecNumber evidence="3">3.1.-.-</ecNumber>
    </submittedName>
</protein>
<keyword evidence="4" id="KW-1185">Reference proteome</keyword>
<dbReference type="PANTHER" id="PTHR37834:SF2">
    <property type="entry name" value="ESTERASE, SGNH HYDROLASE-TYPE"/>
    <property type="match status" value="1"/>
</dbReference>
<dbReference type="SUPFAM" id="SSF52266">
    <property type="entry name" value="SGNH hydrolase"/>
    <property type="match status" value="1"/>
</dbReference>
<evidence type="ECO:0000259" key="1">
    <source>
        <dbReference type="Pfam" id="PF13472"/>
    </source>
</evidence>
<dbReference type="RefSeq" id="WP_314000544.1">
    <property type="nucleotide sequence ID" value="NZ_JASJOR010000018.1"/>
</dbReference>
<name>A0ABT7CQK8_9BACT</name>
<dbReference type="GO" id="GO:0016787">
    <property type="term" value="F:hydrolase activity"/>
    <property type="evidence" value="ECO:0007669"/>
    <property type="project" value="UniProtKB-KW"/>
</dbReference>
<gene>
    <name evidence="3" type="ORF">QNI19_24075</name>
</gene>
<keyword evidence="3" id="KW-0378">Hydrolase</keyword>
<reference evidence="3 4" key="1">
    <citation type="submission" date="2023-05" db="EMBL/GenBank/DDBJ databases">
        <authorList>
            <person name="Zhang X."/>
        </authorList>
    </citation>
    <scope>NUCLEOTIDE SEQUENCE [LARGE SCALE GENOMIC DNA]</scope>
    <source>
        <strain evidence="3 4">DM2B3-1</strain>
    </source>
</reference>
<dbReference type="EMBL" id="JASJOT010000019">
    <property type="protein sequence ID" value="MDJ1496035.1"/>
    <property type="molecule type" value="Genomic_DNA"/>
</dbReference>
<dbReference type="Proteomes" id="UP001228581">
    <property type="component" value="Unassembled WGS sequence"/>
</dbReference>
<dbReference type="InterPro" id="IPR037461">
    <property type="entry name" value="CtCE2-like_dom"/>
</dbReference>
<organism evidence="3 4">
    <name type="scientific">Xanthocytophaga flava</name>
    <dbReference type="NCBI Taxonomy" id="3048013"/>
    <lineage>
        <taxon>Bacteria</taxon>
        <taxon>Pseudomonadati</taxon>
        <taxon>Bacteroidota</taxon>
        <taxon>Cytophagia</taxon>
        <taxon>Cytophagales</taxon>
        <taxon>Rhodocytophagaceae</taxon>
        <taxon>Xanthocytophaga</taxon>
    </lineage>
</organism>
<dbReference type="PANTHER" id="PTHR37834">
    <property type="entry name" value="GDSL-LIKE LIPASE/ACYLHYDROLASE DOMAIN PROTEIN (AFU_ORTHOLOGUE AFUA_2G00620)"/>
    <property type="match status" value="1"/>
</dbReference>
<dbReference type="Gene3D" id="2.60.120.260">
    <property type="entry name" value="Galactose-binding domain-like"/>
    <property type="match status" value="1"/>
</dbReference>
<dbReference type="Pfam" id="PF13472">
    <property type="entry name" value="Lipase_GDSL_2"/>
    <property type="match status" value="1"/>
</dbReference>
<evidence type="ECO:0000259" key="2">
    <source>
        <dbReference type="Pfam" id="PF17996"/>
    </source>
</evidence>
<sequence length="332" mass="37442">MKFFRADNANIQYTGRIDFSDPSKPRFWAAGVYVKARFQGTTCHVILNDEVLWGNNHNYLTIVIDDKTPIRLQMKEKTDTIRVAENLSKGIHTITICKNTESGIGYLELIGFLCENVLPLPAKPVRKLEFIGNSITCGTGSDISEIPCDKNQWYDQHNAYMAYGPRTARELNAQWHLTSVSGIGLIHSCCDMDIVMPQVFDKVNQRANAGIWDFKNYTPDAVTVCLGQNDGIQDSAAFCSAYVTFLDTIRSKYPKASIVCLTSPMANEELKTMQQKYLTSVVDYVHSKGDKQVYKYFFTKSWNKGCGGHPELSEHGEIAQELTVFLKSTLNW</sequence>
<dbReference type="InterPro" id="IPR052762">
    <property type="entry name" value="PCW_deacetylase/CE"/>
</dbReference>
<evidence type="ECO:0000313" key="3">
    <source>
        <dbReference type="EMBL" id="MDJ1496035.1"/>
    </source>
</evidence>
<dbReference type="InterPro" id="IPR036514">
    <property type="entry name" value="SGNH_hydro_sf"/>
</dbReference>
<evidence type="ECO:0000313" key="4">
    <source>
        <dbReference type="Proteomes" id="UP001228581"/>
    </source>
</evidence>
<dbReference type="InterPro" id="IPR013830">
    <property type="entry name" value="SGNH_hydro"/>
</dbReference>
<feature type="domain" description="Carbohydrate esterase 2 N-terminal" evidence="2">
    <location>
        <begin position="13"/>
        <end position="121"/>
    </location>
</feature>
<dbReference type="EC" id="3.1.-.-" evidence="3"/>
<feature type="domain" description="SGNH hydrolase-type esterase" evidence="1">
    <location>
        <begin position="130"/>
        <end position="268"/>
    </location>
</feature>
<accession>A0ABT7CQK8</accession>